<dbReference type="EMBL" id="JACHIU010000001">
    <property type="protein sequence ID" value="MBB6475396.1"/>
    <property type="molecule type" value="Genomic_DNA"/>
</dbReference>
<dbReference type="InterPro" id="IPR003749">
    <property type="entry name" value="ThiS/MoaD-like"/>
</dbReference>
<name>A0A7X0IHQ0_9ACTN</name>
<protein>
    <submittedName>
        <fullName evidence="1">Molybdopterin converting factor small subunit</fullName>
    </submittedName>
</protein>
<dbReference type="InterPro" id="IPR012675">
    <property type="entry name" value="Beta-grasp_dom_sf"/>
</dbReference>
<dbReference type="Pfam" id="PF02597">
    <property type="entry name" value="ThiS"/>
    <property type="match status" value="1"/>
</dbReference>
<dbReference type="InterPro" id="IPR016155">
    <property type="entry name" value="Mopterin_synth/thiamin_S_b"/>
</dbReference>
<gene>
    <name evidence="1" type="ORF">BJ992_004827</name>
</gene>
<accession>A0A7X0IHQ0</accession>
<dbReference type="AlphaFoldDB" id="A0A7X0IHQ0"/>
<organism evidence="1 2">
    <name type="scientific">Sphaerisporangium rubeum</name>
    <dbReference type="NCBI Taxonomy" id="321317"/>
    <lineage>
        <taxon>Bacteria</taxon>
        <taxon>Bacillati</taxon>
        <taxon>Actinomycetota</taxon>
        <taxon>Actinomycetes</taxon>
        <taxon>Streptosporangiales</taxon>
        <taxon>Streptosporangiaceae</taxon>
        <taxon>Sphaerisporangium</taxon>
    </lineage>
</organism>
<reference evidence="1 2" key="1">
    <citation type="submission" date="2020-08" db="EMBL/GenBank/DDBJ databases">
        <title>Sequencing the genomes of 1000 actinobacteria strains.</title>
        <authorList>
            <person name="Klenk H.-P."/>
        </authorList>
    </citation>
    <scope>NUCLEOTIDE SEQUENCE [LARGE SCALE GENOMIC DNA]</scope>
    <source>
        <strain evidence="1 2">DSM 44936</strain>
    </source>
</reference>
<proteinExistence type="predicted"/>
<dbReference type="SUPFAM" id="SSF54285">
    <property type="entry name" value="MoaD/ThiS"/>
    <property type="match status" value="1"/>
</dbReference>
<comment type="caution">
    <text evidence="1">The sequence shown here is derived from an EMBL/GenBank/DDBJ whole genome shotgun (WGS) entry which is preliminary data.</text>
</comment>
<dbReference type="RefSeq" id="WP_343072827.1">
    <property type="nucleotide sequence ID" value="NZ_BAAALO010000052.1"/>
</dbReference>
<dbReference type="PANTHER" id="PTHR38031">
    <property type="entry name" value="SULFUR CARRIER PROTEIN SLR0821-RELATED"/>
    <property type="match status" value="1"/>
</dbReference>
<dbReference type="Gene3D" id="3.10.20.30">
    <property type="match status" value="1"/>
</dbReference>
<keyword evidence="2" id="KW-1185">Reference proteome</keyword>
<dbReference type="Proteomes" id="UP000555564">
    <property type="component" value="Unassembled WGS sequence"/>
</dbReference>
<dbReference type="PANTHER" id="PTHR38031:SF1">
    <property type="entry name" value="SULFUR CARRIER PROTEIN CYSO"/>
    <property type="match status" value="1"/>
</dbReference>
<sequence>MGDAMTVTVLLPGVLRENAGGSARLDVEVGEEATLGAVLDVLEQRYPLLDRRLRDERRRLRRHVNFFVAGEECRRLDGPATRVTSGTEIHIIPSVAGG</sequence>
<evidence type="ECO:0000313" key="2">
    <source>
        <dbReference type="Proteomes" id="UP000555564"/>
    </source>
</evidence>
<dbReference type="InterPro" id="IPR052045">
    <property type="entry name" value="Sulfur_Carrier/Prot_Modifier"/>
</dbReference>
<evidence type="ECO:0000313" key="1">
    <source>
        <dbReference type="EMBL" id="MBB6475396.1"/>
    </source>
</evidence>